<dbReference type="Pfam" id="PF12796">
    <property type="entry name" value="Ank_2"/>
    <property type="match status" value="1"/>
</dbReference>
<feature type="region of interest" description="Disordered" evidence="3">
    <location>
        <begin position="540"/>
        <end position="569"/>
    </location>
</feature>
<organism evidence="5">
    <name type="scientific">viral metagenome</name>
    <dbReference type="NCBI Taxonomy" id="1070528"/>
    <lineage>
        <taxon>unclassified sequences</taxon>
        <taxon>metagenomes</taxon>
        <taxon>organismal metagenomes</taxon>
    </lineage>
</organism>
<dbReference type="InterPro" id="IPR002110">
    <property type="entry name" value="Ankyrin_rpt"/>
</dbReference>
<reference evidence="5" key="1">
    <citation type="journal article" date="2020" name="Nature">
        <title>Giant virus diversity and host interactions through global metagenomics.</title>
        <authorList>
            <person name="Schulz F."/>
            <person name="Roux S."/>
            <person name="Paez-Espino D."/>
            <person name="Jungbluth S."/>
            <person name="Walsh D.A."/>
            <person name="Denef V.J."/>
            <person name="McMahon K.D."/>
            <person name="Konstantinidis K.T."/>
            <person name="Eloe-Fadrosh E.A."/>
            <person name="Kyrpides N.C."/>
            <person name="Woyke T."/>
        </authorList>
    </citation>
    <scope>NUCLEOTIDE SEQUENCE</scope>
    <source>
        <strain evidence="5">GVMAG-M-3300023179-150</strain>
    </source>
</reference>
<dbReference type="InterPro" id="IPR051165">
    <property type="entry name" value="Multifunctional_ANK_Repeat"/>
</dbReference>
<evidence type="ECO:0000313" key="5">
    <source>
        <dbReference type="EMBL" id="QHT25005.1"/>
    </source>
</evidence>
<protein>
    <submittedName>
        <fullName evidence="5">Uncharacterized protein</fullName>
    </submittedName>
</protein>
<evidence type="ECO:0000256" key="1">
    <source>
        <dbReference type="ARBA" id="ARBA00022737"/>
    </source>
</evidence>
<dbReference type="PROSITE" id="PS50088">
    <property type="entry name" value="ANK_REPEAT"/>
    <property type="match status" value="2"/>
</dbReference>
<dbReference type="SMART" id="SM00248">
    <property type="entry name" value="ANK"/>
    <property type="match status" value="4"/>
</dbReference>
<keyword evidence="4" id="KW-0472">Membrane</keyword>
<evidence type="ECO:0000256" key="4">
    <source>
        <dbReference type="SAM" id="Phobius"/>
    </source>
</evidence>
<name>A0A6C0EC97_9ZZZZ</name>
<evidence type="ECO:0000256" key="2">
    <source>
        <dbReference type="ARBA" id="ARBA00023043"/>
    </source>
</evidence>
<dbReference type="AlphaFoldDB" id="A0A6C0EC97"/>
<feature type="compositionally biased region" description="Basic and acidic residues" evidence="3">
    <location>
        <begin position="556"/>
        <end position="565"/>
    </location>
</feature>
<dbReference type="EMBL" id="MN739753">
    <property type="protein sequence ID" value="QHT25005.1"/>
    <property type="molecule type" value="Genomic_DNA"/>
</dbReference>
<dbReference type="PANTHER" id="PTHR24123:SF33">
    <property type="entry name" value="PROTEIN HOS4"/>
    <property type="match status" value="1"/>
</dbReference>
<dbReference type="InterPro" id="IPR036770">
    <property type="entry name" value="Ankyrin_rpt-contain_sf"/>
</dbReference>
<proteinExistence type="predicted"/>
<keyword evidence="1" id="KW-0677">Repeat</keyword>
<dbReference type="PROSITE" id="PS50297">
    <property type="entry name" value="ANK_REP_REGION"/>
    <property type="match status" value="1"/>
</dbReference>
<dbReference type="Gene3D" id="1.25.40.20">
    <property type="entry name" value="Ankyrin repeat-containing domain"/>
    <property type="match status" value="1"/>
</dbReference>
<feature type="transmembrane region" description="Helical" evidence="4">
    <location>
        <begin position="579"/>
        <end position="602"/>
    </location>
</feature>
<dbReference type="SUPFAM" id="SSF48403">
    <property type="entry name" value="Ankyrin repeat"/>
    <property type="match status" value="1"/>
</dbReference>
<keyword evidence="4" id="KW-1133">Transmembrane helix</keyword>
<keyword evidence="4" id="KW-0812">Transmembrane</keyword>
<evidence type="ECO:0000256" key="3">
    <source>
        <dbReference type="SAM" id="MobiDB-lite"/>
    </source>
</evidence>
<accession>A0A6C0EC97</accession>
<keyword evidence="2" id="KW-0040">ANK repeat</keyword>
<sequence>MTEFHKLSCIDPKKECNIIEPISLTFDLNGNNPLTGRRFNKDDNDTVERTHRIACANSDGVTGKCCDPRDFRIQDNPLMKKLKFRQNKTLGQLSSLEVCYGDDKSNKCSGDNWMNATPYLMCKIGDNTLPTTHNTVITYNNEALNADCPLTDCGVSKISFGDLIKGTGKPLESKVLQDIRIREMLKDDNHIALKSEVLDICLLKYKKPCSNIILTDNDDGDTLLIASIKAKADKCVSLLLSNGVDISLKDAEGKTPLIHATIHSNPNIISLLVNAGANIGDTDNMGRNCLHYAAMYNDNNMVNYLLSLGPHLINQIDKNGNSILHNLCSHGRDVGHITKLLLSYGLSSSLKNKNGKTASDLCSLRKNILEKKEYENNSRMFLENFTDTIVKAVELPDNSGTKIGKLMDELDVAGTYLDRSNVAEHKNNYNGFISAKDNLQGPVNFITKACYPYAEVLSEEECFSRNGEWIDFYPEDLNAVASVSYDDDVTQEEEVTTTLTEDDQLVEQKKRTLEDYYYNFGNNSVPLKNLKGLDHDTIMGLNKPTPTPTPTSPHSIEPEDTKEENSNTSVSQYLNTNTLLYLFIIILVLLVIGGLYMGFIWYRGSN</sequence>
<dbReference type="PANTHER" id="PTHR24123">
    <property type="entry name" value="ANKYRIN REPEAT-CONTAINING"/>
    <property type="match status" value="1"/>
</dbReference>